<dbReference type="Gene3D" id="3.40.50.720">
    <property type="entry name" value="NAD(P)-binding Rossmann-like Domain"/>
    <property type="match status" value="2"/>
</dbReference>
<keyword evidence="2" id="KW-0560">Oxidoreductase</keyword>
<evidence type="ECO:0000259" key="4">
    <source>
        <dbReference type="SMART" id="SM00846"/>
    </source>
</evidence>
<dbReference type="Gene3D" id="3.30.360.10">
    <property type="entry name" value="Dihydrodipicolinate Reductase, domain 2"/>
    <property type="match status" value="2"/>
</dbReference>
<gene>
    <name evidence="5" type="ORF">LIER_33619</name>
</gene>
<dbReference type="SUPFAM" id="SSF55347">
    <property type="entry name" value="Glyceraldehyde-3-phosphate dehydrogenase-like, C-terminal domain"/>
    <property type="match status" value="1"/>
</dbReference>
<dbReference type="GO" id="GO:0004365">
    <property type="term" value="F:glyceraldehyde-3-phosphate dehydrogenase (NAD+) (phosphorylating) activity"/>
    <property type="evidence" value="ECO:0007669"/>
    <property type="project" value="TreeGrafter"/>
</dbReference>
<dbReference type="PANTHER" id="PTHR10836">
    <property type="entry name" value="GLYCERALDEHYDE 3-PHOSPHATE DEHYDROGENASE"/>
    <property type="match status" value="1"/>
</dbReference>
<reference evidence="5 6" key="1">
    <citation type="submission" date="2024-01" db="EMBL/GenBank/DDBJ databases">
        <title>The complete chloroplast genome sequence of Lithospermum erythrorhizon: insights into the phylogenetic relationship among Boraginaceae species and the maternal lineages of purple gromwells.</title>
        <authorList>
            <person name="Okada T."/>
            <person name="Watanabe K."/>
        </authorList>
    </citation>
    <scope>NUCLEOTIDE SEQUENCE [LARGE SCALE GENOMIC DNA]</scope>
</reference>
<keyword evidence="3" id="KW-0812">Transmembrane</keyword>
<keyword evidence="3" id="KW-0472">Membrane</keyword>
<comment type="caution">
    <text evidence="5">The sequence shown here is derived from an EMBL/GenBank/DDBJ whole genome shotgun (WGS) entry which is preliminary data.</text>
</comment>
<protein>
    <submittedName>
        <fullName evidence="5">Dehydrogenase</fullName>
    </submittedName>
</protein>
<feature type="domain" description="Glyceraldehyde 3-phosphate dehydrogenase NAD(P) binding" evidence="4">
    <location>
        <begin position="90"/>
        <end position="189"/>
    </location>
</feature>
<evidence type="ECO:0000313" key="5">
    <source>
        <dbReference type="EMBL" id="GAA0186331.1"/>
    </source>
</evidence>
<dbReference type="SUPFAM" id="SSF51735">
    <property type="entry name" value="NAD(P)-binding Rossmann-fold domains"/>
    <property type="match status" value="1"/>
</dbReference>
<proteinExistence type="inferred from homology"/>
<dbReference type="SMART" id="SM00846">
    <property type="entry name" value="Gp_dh_N"/>
    <property type="match status" value="1"/>
</dbReference>
<dbReference type="GO" id="GO:0051287">
    <property type="term" value="F:NAD binding"/>
    <property type="evidence" value="ECO:0007669"/>
    <property type="project" value="InterPro"/>
</dbReference>
<accession>A0AAV3S2B6</accession>
<keyword evidence="6" id="KW-1185">Reference proteome</keyword>
<feature type="transmembrane region" description="Helical" evidence="3">
    <location>
        <begin position="7"/>
        <end position="29"/>
    </location>
</feature>
<evidence type="ECO:0000256" key="1">
    <source>
        <dbReference type="ARBA" id="ARBA00007406"/>
    </source>
</evidence>
<dbReference type="GO" id="GO:0005829">
    <property type="term" value="C:cytosol"/>
    <property type="evidence" value="ECO:0007669"/>
    <property type="project" value="TreeGrafter"/>
</dbReference>
<dbReference type="InterPro" id="IPR020828">
    <property type="entry name" value="GlycerAld_3-P_DH_NAD(P)-bd"/>
</dbReference>
<sequence length="283" mass="30946">MGNAAYILVRLLSISAYMYILTFVVRLLFQGPHFNANSVRFQSSIVRVSVSADSSLSQNAHARIIQLIRATASEVPPSVQKSLSGGKRKIRIDGNSHLMLYLFDQAYMLKYDSTHGVFKGTISVLDESTLEINEKQLKVSKSDPADIPWGDSGADYAVESSGVFTTVDKASAHKKSYAPNMDVVSNASCTANCLAPLAKVVHEEFGIVEGILGYTDEDAVSNFSVGDTRSSIFDAKAGIGLNYSFMKLVSWFDNEWGILGIQLFYNNRVLDLIEHMALVAAPN</sequence>
<evidence type="ECO:0000256" key="2">
    <source>
        <dbReference type="ARBA" id="ARBA00023002"/>
    </source>
</evidence>
<dbReference type="EMBL" id="BAABME010013591">
    <property type="protein sequence ID" value="GAA0186331.1"/>
    <property type="molecule type" value="Genomic_DNA"/>
</dbReference>
<dbReference type="Pfam" id="PF00044">
    <property type="entry name" value="Gp_dh_N"/>
    <property type="match status" value="1"/>
</dbReference>
<dbReference type="GO" id="GO:0006096">
    <property type="term" value="P:glycolytic process"/>
    <property type="evidence" value="ECO:0007669"/>
    <property type="project" value="TreeGrafter"/>
</dbReference>
<dbReference type="AlphaFoldDB" id="A0AAV3S2B6"/>
<dbReference type="InterPro" id="IPR020831">
    <property type="entry name" value="GlycerAld/Erythrose_P_DH"/>
</dbReference>
<evidence type="ECO:0000313" key="6">
    <source>
        <dbReference type="Proteomes" id="UP001454036"/>
    </source>
</evidence>
<organism evidence="5 6">
    <name type="scientific">Lithospermum erythrorhizon</name>
    <name type="common">Purple gromwell</name>
    <name type="synonym">Lithospermum officinale var. erythrorhizon</name>
    <dbReference type="NCBI Taxonomy" id="34254"/>
    <lineage>
        <taxon>Eukaryota</taxon>
        <taxon>Viridiplantae</taxon>
        <taxon>Streptophyta</taxon>
        <taxon>Embryophyta</taxon>
        <taxon>Tracheophyta</taxon>
        <taxon>Spermatophyta</taxon>
        <taxon>Magnoliopsida</taxon>
        <taxon>eudicotyledons</taxon>
        <taxon>Gunneridae</taxon>
        <taxon>Pentapetalae</taxon>
        <taxon>asterids</taxon>
        <taxon>lamiids</taxon>
        <taxon>Boraginales</taxon>
        <taxon>Boraginaceae</taxon>
        <taxon>Boraginoideae</taxon>
        <taxon>Lithospermeae</taxon>
        <taxon>Lithospermum</taxon>
    </lineage>
</organism>
<dbReference type="Proteomes" id="UP001454036">
    <property type="component" value="Unassembled WGS sequence"/>
</dbReference>
<dbReference type="InterPro" id="IPR036291">
    <property type="entry name" value="NAD(P)-bd_dom_sf"/>
</dbReference>
<comment type="similarity">
    <text evidence="1">Belongs to the glyceraldehyde-3-phosphate dehydrogenase family.</text>
</comment>
<evidence type="ECO:0000256" key="3">
    <source>
        <dbReference type="SAM" id="Phobius"/>
    </source>
</evidence>
<dbReference type="PANTHER" id="PTHR10836:SF76">
    <property type="entry name" value="GLYCERALDEHYDE-3-PHOSPHATE DEHYDROGENASE-RELATED"/>
    <property type="match status" value="1"/>
</dbReference>
<keyword evidence="3" id="KW-1133">Transmembrane helix</keyword>
<name>A0AAV3S2B6_LITER</name>